<reference evidence="2" key="2">
    <citation type="journal article" date="2024" name="Plant">
        <title>Genomic evolution and insights into agronomic trait innovations of Sesamum species.</title>
        <authorList>
            <person name="Miao H."/>
            <person name="Wang L."/>
            <person name="Qu L."/>
            <person name="Liu H."/>
            <person name="Sun Y."/>
            <person name="Le M."/>
            <person name="Wang Q."/>
            <person name="Wei S."/>
            <person name="Zheng Y."/>
            <person name="Lin W."/>
            <person name="Duan Y."/>
            <person name="Cao H."/>
            <person name="Xiong S."/>
            <person name="Wang X."/>
            <person name="Wei L."/>
            <person name="Li C."/>
            <person name="Ma Q."/>
            <person name="Ju M."/>
            <person name="Zhao R."/>
            <person name="Li G."/>
            <person name="Mu C."/>
            <person name="Tian Q."/>
            <person name="Mei H."/>
            <person name="Zhang T."/>
            <person name="Gao T."/>
            <person name="Zhang H."/>
        </authorList>
    </citation>
    <scope>NUCLEOTIDE SEQUENCE</scope>
    <source>
        <strain evidence="2">K16</strain>
    </source>
</reference>
<comment type="caution">
    <text evidence="2">The sequence shown here is derived from an EMBL/GenBank/DDBJ whole genome shotgun (WGS) entry which is preliminary data.</text>
</comment>
<sequence length="88" mass="10081">MPLACPSRTIHHSHDAIMRNWKSIMEKVNSKLQMENIHIMQENERLRKTAELLDQENQALLTQLKQRLAVPGNSSSSASNSKSKRSKK</sequence>
<dbReference type="InterPro" id="IPR039312">
    <property type="entry name" value="ZPR"/>
</dbReference>
<dbReference type="EMBL" id="JACGWL010000011">
    <property type="protein sequence ID" value="KAK4392078.1"/>
    <property type="molecule type" value="Genomic_DNA"/>
</dbReference>
<proteinExistence type="predicted"/>
<reference evidence="2" key="1">
    <citation type="submission" date="2020-06" db="EMBL/GenBank/DDBJ databases">
        <authorList>
            <person name="Li T."/>
            <person name="Hu X."/>
            <person name="Zhang T."/>
            <person name="Song X."/>
            <person name="Zhang H."/>
            <person name="Dai N."/>
            <person name="Sheng W."/>
            <person name="Hou X."/>
            <person name="Wei L."/>
        </authorList>
    </citation>
    <scope>NUCLEOTIDE SEQUENCE</scope>
    <source>
        <strain evidence="2">K16</strain>
        <tissue evidence="2">Leaf</tissue>
    </source>
</reference>
<gene>
    <name evidence="2" type="ORF">Sango_1985600</name>
</gene>
<evidence type="ECO:0000256" key="1">
    <source>
        <dbReference type="SAM" id="MobiDB-lite"/>
    </source>
</evidence>
<keyword evidence="3" id="KW-1185">Reference proteome</keyword>
<organism evidence="2 3">
    <name type="scientific">Sesamum angolense</name>
    <dbReference type="NCBI Taxonomy" id="2727404"/>
    <lineage>
        <taxon>Eukaryota</taxon>
        <taxon>Viridiplantae</taxon>
        <taxon>Streptophyta</taxon>
        <taxon>Embryophyta</taxon>
        <taxon>Tracheophyta</taxon>
        <taxon>Spermatophyta</taxon>
        <taxon>Magnoliopsida</taxon>
        <taxon>eudicotyledons</taxon>
        <taxon>Gunneridae</taxon>
        <taxon>Pentapetalae</taxon>
        <taxon>asterids</taxon>
        <taxon>lamiids</taxon>
        <taxon>Lamiales</taxon>
        <taxon>Pedaliaceae</taxon>
        <taxon>Sesamum</taxon>
    </lineage>
</organism>
<dbReference type="AlphaFoldDB" id="A0AAE1WET4"/>
<dbReference type="PANTHER" id="PTHR33601">
    <property type="entry name" value="PROTEIN LITTLE ZIPPER 4"/>
    <property type="match status" value="1"/>
</dbReference>
<evidence type="ECO:0000313" key="3">
    <source>
        <dbReference type="Proteomes" id="UP001289374"/>
    </source>
</evidence>
<dbReference type="PANTHER" id="PTHR33601:SF1">
    <property type="entry name" value="PROTEIN LITTLE ZIPPER 4"/>
    <property type="match status" value="1"/>
</dbReference>
<protein>
    <submittedName>
        <fullName evidence="2">Protein LITTLE ZIPPER 3</fullName>
    </submittedName>
</protein>
<dbReference type="Proteomes" id="UP001289374">
    <property type="component" value="Unassembled WGS sequence"/>
</dbReference>
<evidence type="ECO:0000313" key="2">
    <source>
        <dbReference type="EMBL" id="KAK4392078.1"/>
    </source>
</evidence>
<name>A0AAE1WET4_9LAMI</name>
<accession>A0AAE1WET4</accession>
<feature type="region of interest" description="Disordered" evidence="1">
    <location>
        <begin position="66"/>
        <end position="88"/>
    </location>
</feature>